<name>A0A0G9FBL5_LACPN</name>
<proteinExistence type="predicted"/>
<accession>A0A0G9FBL5</accession>
<dbReference type="Proteomes" id="UP000076872">
    <property type="component" value="Unassembled WGS sequence"/>
</dbReference>
<evidence type="ECO:0000313" key="8">
    <source>
        <dbReference type="Proteomes" id="UP000076882"/>
    </source>
</evidence>
<dbReference type="EMBL" id="LUXO01000033">
    <property type="protein sequence ID" value="KZV01515.1"/>
    <property type="molecule type" value="Genomic_DNA"/>
</dbReference>
<dbReference type="PATRIC" id="fig|1590.142.peg.758"/>
<dbReference type="Proteomes" id="UP000076882">
    <property type="component" value="Unassembled WGS sequence"/>
</dbReference>
<dbReference type="GeneID" id="89668454"/>
<evidence type="ECO:0000313" key="3">
    <source>
        <dbReference type="EMBL" id="KZU94331.1"/>
    </source>
</evidence>
<evidence type="ECO:0000313" key="11">
    <source>
        <dbReference type="Proteomes" id="UP000595466"/>
    </source>
</evidence>
<protein>
    <submittedName>
        <fullName evidence="3">Prophage Lp1 protein 6</fullName>
    </submittedName>
</protein>
<dbReference type="Proteomes" id="UP000595466">
    <property type="component" value="Chromosome"/>
</dbReference>
<dbReference type="RefSeq" id="WP_003641164.1">
    <property type="nucleotide sequence ID" value="NZ_AP018405.1"/>
</dbReference>
<evidence type="ECO:0000313" key="10">
    <source>
        <dbReference type="Proteomes" id="UP000094892"/>
    </source>
</evidence>
<reference evidence="5 10" key="2">
    <citation type="submission" date="2016-08" db="EMBL/GenBank/DDBJ databases">
        <title>Genome sequencing of Lactobacillus plantarum JSA22, isolated from fermented soybean paste.</title>
        <authorList>
            <person name="Choi H.S."/>
        </authorList>
    </citation>
    <scope>NUCLEOTIDE SEQUENCE [LARGE SCALE GENOMIC DNA]</scope>
    <source>
        <strain evidence="5 10">JSA22</strain>
    </source>
</reference>
<dbReference type="OMA" id="GMILFLE"/>
<evidence type="ECO:0000256" key="1">
    <source>
        <dbReference type="SAM" id="Phobius"/>
    </source>
</evidence>
<reference evidence="7 8" key="1">
    <citation type="submission" date="2016-03" db="EMBL/GenBank/DDBJ databases">
        <title>Comparative genomics of 54 Lactobacillus plantarum strains reveals genomic uncoupling from niche constraints.</title>
        <authorList>
            <person name="Martino M.E."/>
        </authorList>
    </citation>
    <scope>NUCLEOTIDE SEQUENCE [LARGE SCALE GENOMIC DNA]</scope>
    <source>
        <strain evidence="3 8">19.1</strain>
        <strain evidence="4 7">NAB2</strain>
        <strain evidence="2 9">Nizo2260</strain>
    </source>
</reference>
<keyword evidence="1" id="KW-1133">Transmembrane helix</keyword>
<feature type="transmembrane region" description="Helical" evidence="1">
    <location>
        <begin position="7"/>
        <end position="29"/>
    </location>
</feature>
<keyword evidence="1" id="KW-0472">Membrane</keyword>
<reference evidence="6 11" key="3">
    <citation type="submission" date="2020-12" db="EMBL/GenBank/DDBJ databases">
        <title>Whole genome sequencing of Lactobacillus plantarum PC518.</title>
        <authorList>
            <person name="Guo Q."/>
        </authorList>
    </citation>
    <scope>NUCLEOTIDE SEQUENCE [LARGE SCALE GENOMIC DNA]</scope>
    <source>
        <strain evidence="6 11">PC518</strain>
    </source>
</reference>
<dbReference type="EMBL" id="CP066817">
    <property type="protein sequence ID" value="QQM60323.1"/>
    <property type="molecule type" value="Genomic_DNA"/>
</dbReference>
<keyword evidence="1" id="KW-0812">Transmembrane</keyword>
<evidence type="ECO:0000313" key="6">
    <source>
        <dbReference type="EMBL" id="QQM60323.1"/>
    </source>
</evidence>
<gene>
    <name evidence="6" type="ORF">JH395_11395</name>
    <name evidence="3" type="ORF">Lp19_2305</name>
    <name evidence="5" type="ORF">LPJSA22_00893</name>
    <name evidence="4" type="ORF">NAB2_2135</name>
    <name evidence="2" type="ORF">Nizo2260_1325</name>
</gene>
<dbReference type="KEGG" id="lpb:SH83_03780"/>
<evidence type="ECO:0000313" key="5">
    <source>
        <dbReference type="EMBL" id="ODO60944.1"/>
    </source>
</evidence>
<dbReference type="Proteomes" id="UP000094892">
    <property type="component" value="Unassembled WGS sequence"/>
</dbReference>
<dbReference type="AlphaFoldDB" id="A0A0G9FBL5"/>
<feature type="transmembrane region" description="Helical" evidence="1">
    <location>
        <begin position="81"/>
        <end position="112"/>
    </location>
</feature>
<evidence type="ECO:0000313" key="9">
    <source>
        <dbReference type="Proteomes" id="UP000076989"/>
    </source>
</evidence>
<evidence type="ECO:0000313" key="7">
    <source>
        <dbReference type="Proteomes" id="UP000076872"/>
    </source>
</evidence>
<dbReference type="EMBL" id="LUWI01000018">
    <property type="protein sequence ID" value="KZU05345.1"/>
    <property type="molecule type" value="Genomic_DNA"/>
</dbReference>
<dbReference type="EMBL" id="MCOL01000001">
    <property type="protein sequence ID" value="ODO60944.1"/>
    <property type="molecule type" value="Genomic_DNA"/>
</dbReference>
<organism evidence="3 8">
    <name type="scientific">Lactiplantibacillus plantarum</name>
    <name type="common">Lactobacillus plantarum</name>
    <dbReference type="NCBI Taxonomy" id="1590"/>
    <lineage>
        <taxon>Bacteria</taxon>
        <taxon>Bacillati</taxon>
        <taxon>Bacillota</taxon>
        <taxon>Bacilli</taxon>
        <taxon>Lactobacillales</taxon>
        <taxon>Lactobacillaceae</taxon>
        <taxon>Lactiplantibacillus</taxon>
    </lineage>
</organism>
<dbReference type="Proteomes" id="UP000076989">
    <property type="component" value="Unassembled WGS sequence"/>
</dbReference>
<feature type="transmembrane region" description="Helical" evidence="1">
    <location>
        <begin position="49"/>
        <end position="69"/>
    </location>
</feature>
<evidence type="ECO:0000313" key="4">
    <source>
        <dbReference type="EMBL" id="KZV01515.1"/>
    </source>
</evidence>
<dbReference type="EMBL" id="LUXM01000033">
    <property type="protein sequence ID" value="KZU94331.1"/>
    <property type="molecule type" value="Genomic_DNA"/>
</dbReference>
<evidence type="ECO:0000313" key="2">
    <source>
        <dbReference type="EMBL" id="KZU05345.1"/>
    </source>
</evidence>
<sequence>MKSKNLALTNGIVGLVGGIILLFGGWFIAGGIVSDAATGSVSNTSGAAAFLNILKIAILALGIIALIYYKGDKRVGTASGVLLIVGGAIALIPFLGWIGGILAIIGGSLYLASLKHFSQPQA</sequence>